<dbReference type="EMBL" id="KU206478">
    <property type="protein sequence ID" value="APQ37704.1"/>
    <property type="molecule type" value="Genomic_DNA"/>
</dbReference>
<evidence type="ECO:0000313" key="2">
    <source>
        <dbReference type="EMBL" id="APQ37704.1"/>
    </source>
</evidence>
<evidence type="ECO:0000256" key="1">
    <source>
        <dbReference type="SAM" id="MobiDB-lite"/>
    </source>
</evidence>
<reference evidence="2" key="1">
    <citation type="journal article" date="2018" name="Transbound. Emerg. Dis.">
        <title>Genetic diversity of equine herpesvirus 1 isolated from neurological, abortigenic and respiratory disease outbreaks.</title>
        <authorList>
            <person name="Bryant N.A."/>
            <person name="Wilkie G.S."/>
            <person name="Russell C.A."/>
            <person name="Compston L."/>
            <person name="Grafham D."/>
            <person name="Clissold L."/>
            <person name="McLay K."/>
            <person name="Medcalf L."/>
            <person name="Newton R."/>
            <person name="Davison A.J."/>
            <person name="Elton D.M."/>
        </authorList>
    </citation>
    <scope>NUCLEOTIDE SEQUENCE</scope>
    <source>
        <strain evidence="2">RacH</strain>
    </source>
</reference>
<proteinExistence type="predicted"/>
<feature type="region of interest" description="Disordered" evidence="1">
    <location>
        <begin position="1"/>
        <end position="20"/>
    </location>
</feature>
<protein>
    <submittedName>
        <fullName evidence="2">ORF1</fullName>
    </submittedName>
</protein>
<feature type="compositionally biased region" description="Polar residues" evidence="1">
    <location>
        <begin position="10"/>
        <end position="20"/>
    </location>
</feature>
<gene>
    <name evidence="2" type="primary">ORF1</name>
</gene>
<organism evidence="2">
    <name type="scientific">Equid alphaherpesvirus 1</name>
    <name type="common">Equine herpesvirus 1</name>
    <dbReference type="NCBI Taxonomy" id="10326"/>
    <lineage>
        <taxon>Viruses</taxon>
        <taxon>Duplodnaviria</taxon>
        <taxon>Heunggongvirae</taxon>
        <taxon>Peploviricota</taxon>
        <taxon>Herviviricetes</taxon>
        <taxon>Herpesvirales</taxon>
        <taxon>Orthoherpesviridae</taxon>
        <taxon>Alphaherpesvirinae</taxon>
        <taxon>Varicellovirus</taxon>
        <taxon>Varicellovirus equidalpha1</taxon>
    </lineage>
</organism>
<name>A0A2P0N8I9_9ALPH</name>
<sequence>MRPEGVSRGRASSVSISTRG</sequence>
<accession>A0A2P0N8I9</accession>